<evidence type="ECO:0000313" key="2">
    <source>
        <dbReference type="Proteomes" id="UP000324585"/>
    </source>
</evidence>
<proteinExistence type="predicted"/>
<dbReference type="EMBL" id="VRMN01000001">
    <property type="protein sequence ID" value="KAA8499428.1"/>
    <property type="molecule type" value="Genomic_DNA"/>
</dbReference>
<sequence length="120" mass="13125">MRISAMHCKMLSQTISGAQPVARSIRNGEGKTFGRGRSDAVDNEIRFKVLDLATPKPSIRLPKFQPSLPAIPEDVDEEKSCVAMDLWPESRSLSKSLEPDSSASFVDDPASWLLPGEALL</sequence>
<evidence type="ECO:0000313" key="1">
    <source>
        <dbReference type="EMBL" id="KAA8499428.1"/>
    </source>
</evidence>
<protein>
    <submittedName>
        <fullName evidence="1">Uncharacterized protein</fullName>
    </submittedName>
</protein>
<gene>
    <name evidence="1" type="ORF">FVE85_7013</name>
</gene>
<keyword evidence="2" id="KW-1185">Reference proteome</keyword>
<name>A0A5J4Z8F0_PORPP</name>
<organism evidence="1 2">
    <name type="scientific">Porphyridium purpureum</name>
    <name type="common">Red alga</name>
    <name type="synonym">Porphyridium cruentum</name>
    <dbReference type="NCBI Taxonomy" id="35688"/>
    <lineage>
        <taxon>Eukaryota</taxon>
        <taxon>Rhodophyta</taxon>
        <taxon>Bangiophyceae</taxon>
        <taxon>Porphyridiales</taxon>
        <taxon>Porphyridiaceae</taxon>
        <taxon>Porphyridium</taxon>
    </lineage>
</organism>
<reference evidence="2" key="1">
    <citation type="journal article" date="2019" name="Nat. Commun.">
        <title>Expansion of phycobilisome linker gene families in mesophilic red algae.</title>
        <authorList>
            <person name="Lee J."/>
            <person name="Kim D."/>
            <person name="Bhattacharya D."/>
            <person name="Yoon H.S."/>
        </authorList>
    </citation>
    <scope>NUCLEOTIDE SEQUENCE [LARGE SCALE GENOMIC DNA]</scope>
    <source>
        <strain evidence="2">CCMP 1328</strain>
    </source>
</reference>
<dbReference type="Proteomes" id="UP000324585">
    <property type="component" value="Unassembled WGS sequence"/>
</dbReference>
<dbReference type="AlphaFoldDB" id="A0A5J4Z8F0"/>
<comment type="caution">
    <text evidence="1">The sequence shown here is derived from an EMBL/GenBank/DDBJ whole genome shotgun (WGS) entry which is preliminary data.</text>
</comment>
<accession>A0A5J4Z8F0</accession>